<dbReference type="Proteomes" id="UP001162156">
    <property type="component" value="Unassembled WGS sequence"/>
</dbReference>
<name>A0AAV8WLB9_9CUCU</name>
<accession>A0AAV8WLB9</accession>
<comment type="caution">
    <text evidence="2">The sequence shown here is derived from an EMBL/GenBank/DDBJ whole genome shotgun (WGS) entry which is preliminary data.</text>
</comment>
<dbReference type="AlphaFoldDB" id="A0AAV8WLB9"/>
<evidence type="ECO:0000313" key="3">
    <source>
        <dbReference type="Proteomes" id="UP001162156"/>
    </source>
</evidence>
<feature type="non-terminal residue" evidence="2">
    <location>
        <position position="171"/>
    </location>
</feature>
<sequence>MRSFQLQVLDGEVTIATFQKRLSLKKENLIRLGTELQQVRTDYLYLMHNMQVQLVLRRGLVETALTGELDDFKDAILFTKEMQQYLKSKASGRKGNTETFESEMELMAAAYENRIKDKKEKYMKIKKQIQSYKDHNDALDKAIKDINVDVCDLKLKKDDKLKVKENEVLGL</sequence>
<keyword evidence="1" id="KW-0175">Coiled coil</keyword>
<dbReference type="EMBL" id="JANEYF010005663">
    <property type="protein sequence ID" value="KAJ8927377.1"/>
    <property type="molecule type" value="Genomic_DNA"/>
</dbReference>
<proteinExistence type="predicted"/>
<evidence type="ECO:0000313" key="2">
    <source>
        <dbReference type="EMBL" id="KAJ8927377.1"/>
    </source>
</evidence>
<keyword evidence="3" id="KW-1185">Reference proteome</keyword>
<reference evidence="2" key="1">
    <citation type="journal article" date="2023" name="Insect Mol. Biol.">
        <title>Genome sequencing provides insights into the evolution of gene families encoding plant cell wall-degrading enzymes in longhorned beetles.</title>
        <authorList>
            <person name="Shin N.R."/>
            <person name="Okamura Y."/>
            <person name="Kirsch R."/>
            <person name="Pauchet Y."/>
        </authorList>
    </citation>
    <scope>NUCLEOTIDE SEQUENCE</scope>
    <source>
        <strain evidence="2">RBIC_L_NR</strain>
    </source>
</reference>
<evidence type="ECO:0000256" key="1">
    <source>
        <dbReference type="SAM" id="Coils"/>
    </source>
</evidence>
<gene>
    <name evidence="2" type="ORF">NQ314_020152</name>
</gene>
<protein>
    <submittedName>
        <fullName evidence="2">Uncharacterized protein</fullName>
    </submittedName>
</protein>
<organism evidence="2 3">
    <name type="scientific">Rhamnusium bicolor</name>
    <dbReference type="NCBI Taxonomy" id="1586634"/>
    <lineage>
        <taxon>Eukaryota</taxon>
        <taxon>Metazoa</taxon>
        <taxon>Ecdysozoa</taxon>
        <taxon>Arthropoda</taxon>
        <taxon>Hexapoda</taxon>
        <taxon>Insecta</taxon>
        <taxon>Pterygota</taxon>
        <taxon>Neoptera</taxon>
        <taxon>Endopterygota</taxon>
        <taxon>Coleoptera</taxon>
        <taxon>Polyphaga</taxon>
        <taxon>Cucujiformia</taxon>
        <taxon>Chrysomeloidea</taxon>
        <taxon>Cerambycidae</taxon>
        <taxon>Lepturinae</taxon>
        <taxon>Rhagiini</taxon>
        <taxon>Rhamnusium</taxon>
    </lineage>
</organism>
<feature type="coiled-coil region" evidence="1">
    <location>
        <begin position="101"/>
        <end position="135"/>
    </location>
</feature>